<dbReference type="Pfam" id="PF00814">
    <property type="entry name" value="TsaD"/>
    <property type="match status" value="1"/>
</dbReference>
<keyword evidence="2" id="KW-0012">Acyltransferase</keyword>
<dbReference type="SUPFAM" id="SSF53067">
    <property type="entry name" value="Actin-like ATPase domain"/>
    <property type="match status" value="2"/>
</dbReference>
<keyword evidence="3" id="KW-1185">Reference proteome</keyword>
<dbReference type="InterPro" id="IPR000905">
    <property type="entry name" value="Gcp-like_dom"/>
</dbReference>
<dbReference type="PANTHER" id="PTHR11735:SF11">
    <property type="entry name" value="TRNA THREONYLCARBAMOYLADENOSINE BIOSYNTHESIS PROTEIN TSAB"/>
    <property type="match status" value="1"/>
</dbReference>
<dbReference type="InterPro" id="IPR043129">
    <property type="entry name" value="ATPase_NBD"/>
</dbReference>
<dbReference type="EMBL" id="JAHESE010000013">
    <property type="protein sequence ID" value="MBT1709390.1"/>
    <property type="molecule type" value="Genomic_DNA"/>
</dbReference>
<accession>A0AAP2DY46</accession>
<organism evidence="2 3">
    <name type="scientific">Dawidia cretensis</name>
    <dbReference type="NCBI Taxonomy" id="2782350"/>
    <lineage>
        <taxon>Bacteria</taxon>
        <taxon>Pseudomonadati</taxon>
        <taxon>Bacteroidota</taxon>
        <taxon>Cytophagia</taxon>
        <taxon>Cytophagales</taxon>
        <taxon>Chryseotaleaceae</taxon>
        <taxon>Dawidia</taxon>
    </lineage>
</organism>
<dbReference type="GO" id="GO:0002949">
    <property type="term" value="P:tRNA threonylcarbamoyladenosine modification"/>
    <property type="evidence" value="ECO:0007669"/>
    <property type="project" value="InterPro"/>
</dbReference>
<dbReference type="CDD" id="cd24032">
    <property type="entry name" value="ASKHA_NBD_TsaB"/>
    <property type="match status" value="1"/>
</dbReference>
<dbReference type="PANTHER" id="PTHR11735">
    <property type="entry name" value="TRNA N6-ADENOSINE THREONYLCARBAMOYLTRANSFERASE"/>
    <property type="match status" value="1"/>
</dbReference>
<evidence type="ECO:0000313" key="3">
    <source>
        <dbReference type="Proteomes" id="UP001319080"/>
    </source>
</evidence>
<reference evidence="2 3" key="1">
    <citation type="submission" date="2021-05" db="EMBL/GenBank/DDBJ databases">
        <title>A Polyphasic approach of four new species of the genus Ohtaekwangia: Ohtaekwangia histidinii sp. nov., Ohtaekwangia cretensis sp. nov., Ohtaekwangia indiensis sp. nov., Ohtaekwangia reichenbachii sp. nov. from diverse environment.</title>
        <authorList>
            <person name="Octaviana S."/>
        </authorList>
    </citation>
    <scope>NUCLEOTIDE SEQUENCE [LARGE SCALE GENOMIC DNA]</scope>
    <source>
        <strain evidence="2 3">PWU5</strain>
    </source>
</reference>
<dbReference type="EC" id="2.3.1.234" evidence="2"/>
<dbReference type="Gene3D" id="3.30.420.40">
    <property type="match status" value="2"/>
</dbReference>
<dbReference type="AlphaFoldDB" id="A0AAP2DY46"/>
<evidence type="ECO:0000313" key="2">
    <source>
        <dbReference type="EMBL" id="MBT1709390.1"/>
    </source>
</evidence>
<feature type="domain" description="Gcp-like" evidence="1">
    <location>
        <begin position="34"/>
        <end position="141"/>
    </location>
</feature>
<dbReference type="GO" id="GO:0005829">
    <property type="term" value="C:cytosol"/>
    <property type="evidence" value="ECO:0007669"/>
    <property type="project" value="TreeGrafter"/>
</dbReference>
<keyword evidence="2" id="KW-0808">Transferase</keyword>
<dbReference type="Proteomes" id="UP001319080">
    <property type="component" value="Unassembled WGS sequence"/>
</dbReference>
<sequence length="236" mass="25235">MSIILSLETSTHVCSVALHADGTLLASAVTYREQSHASKLAVLIDQVLQLADVTMAQLSAVAVSSGPGSYTGLRIGTSTAKGLCYALNIPLIGVGALDSLAWAAGPFNTLQALLCPMIDARRMEVYCQLLDAQYGIVGPVEAKVIDTESFREALEAGPVLFFGNGAAKCQGVIQHKNAFFLADVHPTADTVGKLAWEKFQRNGTEDLVTFEPFYLKEFMIKTPVKQEVAAEANKTV</sequence>
<proteinExistence type="predicted"/>
<evidence type="ECO:0000259" key="1">
    <source>
        <dbReference type="Pfam" id="PF00814"/>
    </source>
</evidence>
<dbReference type="InterPro" id="IPR022496">
    <property type="entry name" value="T6A_TsaB"/>
</dbReference>
<dbReference type="GO" id="GO:0061711">
    <property type="term" value="F:tRNA N(6)-L-threonylcarbamoyladenine synthase activity"/>
    <property type="evidence" value="ECO:0007669"/>
    <property type="project" value="UniProtKB-EC"/>
</dbReference>
<comment type="caution">
    <text evidence="2">The sequence shown here is derived from an EMBL/GenBank/DDBJ whole genome shotgun (WGS) entry which is preliminary data.</text>
</comment>
<gene>
    <name evidence="2" type="primary">tsaB</name>
    <name evidence="2" type="ORF">KK062_14200</name>
</gene>
<dbReference type="RefSeq" id="WP_254084970.1">
    <property type="nucleotide sequence ID" value="NZ_JAHESE010000013.1"/>
</dbReference>
<dbReference type="NCBIfam" id="TIGR03725">
    <property type="entry name" value="T6A_YeaZ"/>
    <property type="match status" value="1"/>
</dbReference>
<protein>
    <submittedName>
        <fullName evidence="2">tRNA (Adenosine(37)-N6)-threonylcarbamoyltransferase complex dimerization subunit type 1 TsaB</fullName>
        <ecNumber evidence="2">2.3.1.234</ecNumber>
    </submittedName>
</protein>
<name>A0AAP2DY46_9BACT</name>